<comment type="caution">
    <text evidence="1">The sequence shown here is derived from an EMBL/GenBank/DDBJ whole genome shotgun (WGS) entry which is preliminary data.</text>
</comment>
<name>A0A425CG74_9STRA</name>
<sequence length="65" mass="6833">MSGVSEMSSNDTATSDVLTSVSNVATAVSTVTSCIAPSGLKWGLCHRNRATGYPITWIRISSREA</sequence>
<gene>
    <name evidence="1" type="ORF">DD237_002342</name>
</gene>
<dbReference type="EMBL" id="QKXF01000132">
    <property type="protein sequence ID" value="RQM16065.1"/>
    <property type="molecule type" value="Genomic_DNA"/>
</dbReference>
<proteinExistence type="predicted"/>
<accession>A0A425CG74</accession>
<dbReference type="VEuPathDB" id="FungiDB:DD237_002342"/>
<protein>
    <submittedName>
        <fullName evidence="1">Uncharacterized protein</fullName>
    </submittedName>
</protein>
<evidence type="ECO:0000313" key="1">
    <source>
        <dbReference type="EMBL" id="RQM16065.1"/>
    </source>
</evidence>
<dbReference type="Proteomes" id="UP000286097">
    <property type="component" value="Unassembled WGS sequence"/>
</dbReference>
<organism evidence="1 2">
    <name type="scientific">Peronospora effusa</name>
    <dbReference type="NCBI Taxonomy" id="542832"/>
    <lineage>
        <taxon>Eukaryota</taxon>
        <taxon>Sar</taxon>
        <taxon>Stramenopiles</taxon>
        <taxon>Oomycota</taxon>
        <taxon>Peronosporomycetes</taxon>
        <taxon>Peronosporales</taxon>
        <taxon>Peronosporaceae</taxon>
        <taxon>Peronospora</taxon>
    </lineage>
</organism>
<reference evidence="1 2" key="1">
    <citation type="submission" date="2018-06" db="EMBL/GenBank/DDBJ databases">
        <title>Comparative genomics of downy mildews reveals potential adaptations to biotrophy.</title>
        <authorList>
            <person name="Fletcher K."/>
            <person name="Klosterman S.J."/>
            <person name="Derevnina L."/>
            <person name="Martin F."/>
            <person name="Koike S."/>
            <person name="Reyes Chin-Wo S."/>
            <person name="Mou B."/>
            <person name="Michelmore R."/>
        </authorList>
    </citation>
    <scope>NUCLEOTIDE SEQUENCE [LARGE SCALE GENOMIC DNA]</scope>
    <source>
        <strain evidence="1 2">R13</strain>
    </source>
</reference>
<dbReference type="AlphaFoldDB" id="A0A425CG74"/>
<evidence type="ECO:0000313" key="2">
    <source>
        <dbReference type="Proteomes" id="UP000286097"/>
    </source>
</evidence>